<gene>
    <name evidence="8" type="primary">hpr</name>
    <name evidence="8" type="ORF">DSM104443_01911</name>
</gene>
<reference evidence="8 9" key="1">
    <citation type="submission" date="2020-04" db="EMBL/GenBank/DDBJ databases">
        <title>Usitatibacter rugosus gen. nov., sp. nov. and Usitatibacter palustris sp. nov., novel members of Usitatibacteraceae fam. nov. within the order Nitrosomonadales isolated from soil.</title>
        <authorList>
            <person name="Huber K.J."/>
            <person name="Neumann-Schaal M."/>
            <person name="Geppert A."/>
            <person name="Luckner M."/>
            <person name="Wanner G."/>
            <person name="Overmann J."/>
        </authorList>
    </citation>
    <scope>NUCLEOTIDE SEQUENCE [LARGE SCALE GENOMIC DNA]</scope>
    <source>
        <strain evidence="8 9">0125_3</strain>
    </source>
</reference>
<sequence>MSARPKIVVLDDYENALRRLADWKPIEAKADISFHTERLRGDTLLAAIRDADAIALVRDRTPFKAELIAKLPNLKCFIFTGQRNQQLDAEAMRAQGVAIGITEAGSSKFSTSEVAWTLILAASKRLEAHLSLVRQGKWRDGKGLPVTLAGGRLGIIGLGSIGQRIADVGKAFQMEVVTWSPHMTPERAAAGGAESVSLEELLATSKVVSLSLVVSDATRKLLTRERLATMREDAILVNTARSALIDMAALPAALDAGRPGIAALDVYDDEPLAKDHPLVGRDDVVLSPHLGFVNEPVFGKFATGVVENLAAWLDGKPLVRPYG</sequence>
<evidence type="ECO:0000259" key="7">
    <source>
        <dbReference type="Pfam" id="PF02826"/>
    </source>
</evidence>
<dbReference type="EMBL" id="CP053069">
    <property type="protein sequence ID" value="QJR10841.1"/>
    <property type="molecule type" value="Genomic_DNA"/>
</dbReference>
<dbReference type="GO" id="GO:0016618">
    <property type="term" value="F:hydroxypyruvate reductase [NAD(P)H] activity"/>
    <property type="evidence" value="ECO:0007669"/>
    <property type="project" value="UniProtKB-EC"/>
</dbReference>
<proteinExistence type="inferred from homology"/>
<feature type="domain" description="D-isomer specific 2-hydroxyacid dehydrogenase NAD-binding" evidence="7">
    <location>
        <begin position="117"/>
        <end position="291"/>
    </location>
</feature>
<accession>A0A6M4GU42</accession>
<comment type="similarity">
    <text evidence="1 5">Belongs to the D-isomer specific 2-hydroxyacid dehydrogenase family.</text>
</comment>
<dbReference type="InterPro" id="IPR050857">
    <property type="entry name" value="D-2-hydroxyacid_DH"/>
</dbReference>
<protein>
    <submittedName>
        <fullName evidence="8">Hydroxypyruvate reductase</fullName>
        <ecNumber evidence="8">1.1.1.81</ecNumber>
    </submittedName>
</protein>
<dbReference type="InterPro" id="IPR029752">
    <property type="entry name" value="D-isomer_DH_CS1"/>
</dbReference>
<evidence type="ECO:0000256" key="2">
    <source>
        <dbReference type="ARBA" id="ARBA00022605"/>
    </source>
</evidence>
<dbReference type="Proteomes" id="UP000501534">
    <property type="component" value="Chromosome"/>
</dbReference>
<keyword evidence="4" id="KW-0520">NAD</keyword>
<dbReference type="AlphaFoldDB" id="A0A6M4GU42"/>
<dbReference type="PANTHER" id="PTHR42789:SF1">
    <property type="entry name" value="D-ISOMER SPECIFIC 2-HYDROXYACID DEHYDROGENASE FAMILY PROTEIN (AFU_ORTHOLOGUE AFUA_6G10090)"/>
    <property type="match status" value="1"/>
</dbReference>
<keyword evidence="8" id="KW-0670">Pyruvate</keyword>
<dbReference type="RefSeq" id="WP_171091680.1">
    <property type="nucleotide sequence ID" value="NZ_CP053069.1"/>
</dbReference>
<dbReference type="SUPFAM" id="SSF52283">
    <property type="entry name" value="Formate/glycerate dehydrogenase catalytic domain-like"/>
    <property type="match status" value="1"/>
</dbReference>
<dbReference type="PANTHER" id="PTHR42789">
    <property type="entry name" value="D-ISOMER SPECIFIC 2-HYDROXYACID DEHYDROGENASE FAMILY PROTEIN (AFU_ORTHOLOGUE AFUA_6G10090)"/>
    <property type="match status" value="1"/>
</dbReference>
<evidence type="ECO:0000313" key="9">
    <source>
        <dbReference type="Proteomes" id="UP000501534"/>
    </source>
</evidence>
<dbReference type="SUPFAM" id="SSF51735">
    <property type="entry name" value="NAD(P)-binding Rossmann-fold domains"/>
    <property type="match status" value="1"/>
</dbReference>
<dbReference type="InterPro" id="IPR006139">
    <property type="entry name" value="D-isomer_2_OHA_DH_cat_dom"/>
</dbReference>
<name>A0A6M4GU42_9PROT</name>
<dbReference type="Pfam" id="PF00389">
    <property type="entry name" value="2-Hacid_dh"/>
    <property type="match status" value="1"/>
</dbReference>
<evidence type="ECO:0000256" key="4">
    <source>
        <dbReference type="ARBA" id="ARBA00023027"/>
    </source>
</evidence>
<keyword evidence="3 5" id="KW-0560">Oxidoreductase</keyword>
<evidence type="ECO:0000313" key="8">
    <source>
        <dbReference type="EMBL" id="QJR10841.1"/>
    </source>
</evidence>
<evidence type="ECO:0000256" key="3">
    <source>
        <dbReference type="ARBA" id="ARBA00023002"/>
    </source>
</evidence>
<feature type="domain" description="D-isomer specific 2-hydroxyacid dehydrogenase catalytic" evidence="6">
    <location>
        <begin position="21"/>
        <end position="318"/>
    </location>
</feature>
<evidence type="ECO:0000259" key="6">
    <source>
        <dbReference type="Pfam" id="PF00389"/>
    </source>
</evidence>
<dbReference type="KEGG" id="uru:DSM104443_01911"/>
<keyword evidence="2" id="KW-0028">Amino-acid biosynthesis</keyword>
<dbReference type="PROSITE" id="PS00065">
    <property type="entry name" value="D_2_HYDROXYACID_DH_1"/>
    <property type="match status" value="1"/>
</dbReference>
<keyword evidence="9" id="KW-1185">Reference proteome</keyword>
<dbReference type="GO" id="GO:0051287">
    <property type="term" value="F:NAD binding"/>
    <property type="evidence" value="ECO:0007669"/>
    <property type="project" value="InterPro"/>
</dbReference>
<dbReference type="InterPro" id="IPR036291">
    <property type="entry name" value="NAD(P)-bd_dom_sf"/>
</dbReference>
<dbReference type="EC" id="1.1.1.81" evidence="8"/>
<dbReference type="GO" id="GO:0008652">
    <property type="term" value="P:amino acid biosynthetic process"/>
    <property type="evidence" value="ECO:0007669"/>
    <property type="project" value="UniProtKB-KW"/>
</dbReference>
<dbReference type="Pfam" id="PF02826">
    <property type="entry name" value="2-Hacid_dh_C"/>
    <property type="match status" value="1"/>
</dbReference>
<dbReference type="Gene3D" id="3.40.50.720">
    <property type="entry name" value="NAD(P)-binding Rossmann-like Domain"/>
    <property type="match status" value="2"/>
</dbReference>
<evidence type="ECO:0000256" key="1">
    <source>
        <dbReference type="ARBA" id="ARBA00005854"/>
    </source>
</evidence>
<evidence type="ECO:0000256" key="5">
    <source>
        <dbReference type="RuleBase" id="RU003719"/>
    </source>
</evidence>
<organism evidence="8 9">
    <name type="scientific">Usitatibacter rugosus</name>
    <dbReference type="NCBI Taxonomy" id="2732067"/>
    <lineage>
        <taxon>Bacteria</taxon>
        <taxon>Pseudomonadati</taxon>
        <taxon>Pseudomonadota</taxon>
        <taxon>Betaproteobacteria</taxon>
        <taxon>Nitrosomonadales</taxon>
        <taxon>Usitatibacteraceae</taxon>
        <taxon>Usitatibacter</taxon>
    </lineage>
</organism>
<dbReference type="InterPro" id="IPR006140">
    <property type="entry name" value="D-isomer_DH_NAD-bd"/>
</dbReference>